<proteinExistence type="predicted"/>
<dbReference type="PANTHER" id="PTHR24006">
    <property type="entry name" value="UBIQUITIN CARBOXYL-TERMINAL HYDROLASE"/>
    <property type="match status" value="1"/>
</dbReference>
<dbReference type="Pfam" id="PF00443">
    <property type="entry name" value="UCH"/>
    <property type="match status" value="1"/>
</dbReference>
<gene>
    <name evidence="3" type="ORF">CCH79_00003539</name>
</gene>
<dbReference type="CDD" id="cd02257">
    <property type="entry name" value="Peptidase_C19"/>
    <property type="match status" value="1"/>
</dbReference>
<feature type="region of interest" description="Disordered" evidence="1">
    <location>
        <begin position="115"/>
        <end position="146"/>
    </location>
</feature>
<dbReference type="GO" id="GO:0000082">
    <property type="term" value="P:G1/S transition of mitotic cell cycle"/>
    <property type="evidence" value="ECO:0007669"/>
    <property type="project" value="TreeGrafter"/>
</dbReference>
<reference evidence="3 4" key="1">
    <citation type="journal article" date="2018" name="G3 (Bethesda)">
        <title>A High-Quality Reference Genome for the Invasive Mosquitofish Gambusia affinis Using a Chicago Library.</title>
        <authorList>
            <person name="Hoffberg S.L."/>
            <person name="Troendle N.J."/>
            <person name="Glenn T.C."/>
            <person name="Mahmud O."/>
            <person name="Louha S."/>
            <person name="Chalopin D."/>
            <person name="Bennetzen J.L."/>
            <person name="Mauricio R."/>
        </authorList>
    </citation>
    <scope>NUCLEOTIDE SEQUENCE [LARGE SCALE GENOMIC DNA]</scope>
    <source>
        <strain evidence="3">NE01/NJP1002.9</strain>
        <tissue evidence="3">Muscle</tissue>
    </source>
</reference>
<dbReference type="Gene3D" id="3.90.70.10">
    <property type="entry name" value="Cysteine proteinases"/>
    <property type="match status" value="1"/>
</dbReference>
<feature type="non-terminal residue" evidence="3">
    <location>
        <position position="510"/>
    </location>
</feature>
<dbReference type="PANTHER" id="PTHR24006:SF915">
    <property type="entry name" value="UBIQUITIN CARBOXYL-TERMINAL HYDROLASE-RELATED"/>
    <property type="match status" value="1"/>
</dbReference>
<dbReference type="InterPro" id="IPR038765">
    <property type="entry name" value="Papain-like_cys_pep_sf"/>
</dbReference>
<dbReference type="EMBL" id="NHOQ01001971">
    <property type="protein sequence ID" value="PWA20290.1"/>
    <property type="molecule type" value="Genomic_DNA"/>
</dbReference>
<evidence type="ECO:0000259" key="2">
    <source>
        <dbReference type="PROSITE" id="PS50235"/>
    </source>
</evidence>
<dbReference type="InterPro" id="IPR001394">
    <property type="entry name" value="Peptidase_C19_UCH"/>
</dbReference>
<evidence type="ECO:0000313" key="3">
    <source>
        <dbReference type="EMBL" id="PWA20290.1"/>
    </source>
</evidence>
<dbReference type="SUPFAM" id="SSF54001">
    <property type="entry name" value="Cysteine proteinases"/>
    <property type="match status" value="1"/>
</dbReference>
<dbReference type="AlphaFoldDB" id="A0A315VDS0"/>
<evidence type="ECO:0000256" key="1">
    <source>
        <dbReference type="SAM" id="MobiDB-lite"/>
    </source>
</evidence>
<dbReference type="InterPro" id="IPR018200">
    <property type="entry name" value="USP_CS"/>
</dbReference>
<sequence length="510" mass="58764">MSPSNEEDSSSLAAPALDSLYSKFLCLDKKHIICEKVEGDQGSRNNNNNNNNNWINYWLQRLYNVLKDIGFPTSGRTQTRFQPQEKKQKKKTRKKKIFWGLFDCFMRIIQVYPDSDDDSQDQKRSPLHMKTQQYRSYKKDTSSKHNQNVPTKFTTIQVQSTCTEHQNAMLLGFPNINMICYMNASLQTLLTLKEFVEDIKSQEDVLALCPEAQLMRCFLDIVKCRCSPDSRLKLEVVIRFKKVLSFQAPEFGYEGMKDAHEFLTAVLDQMKNLQPPLTKTAATIGKRYRCPVQTHLQFKMRNTRMCKGCGFKSIREEDFIMLSLDLIAGGSVQNMLNMHEKERQLEFKCGCGGNTSVLQSRFLTLPKYLILQLKRFTFTENLVMVKLEDPIILCREMTVAGHQYSLVSVISHVGSSAKTGHYVSDGLHPDHSLKDGNDRWLHFNDIYVIETNGTVISEMCTEESYILVYQRRELSTLTTTPTFPKFPHRQTSIPNNQTSPQDGALRYKLI</sequence>
<dbReference type="InterPro" id="IPR050164">
    <property type="entry name" value="Peptidase_C19"/>
</dbReference>
<dbReference type="GO" id="GO:0005634">
    <property type="term" value="C:nucleus"/>
    <property type="evidence" value="ECO:0007669"/>
    <property type="project" value="TreeGrafter"/>
</dbReference>
<dbReference type="GO" id="GO:0016579">
    <property type="term" value="P:protein deubiquitination"/>
    <property type="evidence" value="ECO:0007669"/>
    <property type="project" value="InterPro"/>
</dbReference>
<dbReference type="Proteomes" id="UP000250572">
    <property type="component" value="Unassembled WGS sequence"/>
</dbReference>
<organism evidence="3 4">
    <name type="scientific">Gambusia affinis</name>
    <name type="common">Western mosquitofish</name>
    <name type="synonym">Heterandria affinis</name>
    <dbReference type="NCBI Taxonomy" id="33528"/>
    <lineage>
        <taxon>Eukaryota</taxon>
        <taxon>Metazoa</taxon>
        <taxon>Chordata</taxon>
        <taxon>Craniata</taxon>
        <taxon>Vertebrata</taxon>
        <taxon>Euteleostomi</taxon>
        <taxon>Actinopterygii</taxon>
        <taxon>Neopterygii</taxon>
        <taxon>Teleostei</taxon>
        <taxon>Neoteleostei</taxon>
        <taxon>Acanthomorphata</taxon>
        <taxon>Ovalentaria</taxon>
        <taxon>Atherinomorphae</taxon>
        <taxon>Cyprinodontiformes</taxon>
        <taxon>Poeciliidae</taxon>
        <taxon>Poeciliinae</taxon>
        <taxon>Gambusia</taxon>
    </lineage>
</organism>
<dbReference type="GO" id="GO:0005829">
    <property type="term" value="C:cytosol"/>
    <property type="evidence" value="ECO:0007669"/>
    <property type="project" value="TreeGrafter"/>
</dbReference>
<dbReference type="PROSITE" id="PS00973">
    <property type="entry name" value="USP_2"/>
    <property type="match status" value="1"/>
</dbReference>
<dbReference type="PROSITE" id="PS50235">
    <property type="entry name" value="USP_3"/>
    <property type="match status" value="1"/>
</dbReference>
<evidence type="ECO:0000313" key="4">
    <source>
        <dbReference type="Proteomes" id="UP000250572"/>
    </source>
</evidence>
<accession>A0A315VDS0</accession>
<comment type="caution">
    <text evidence="3">The sequence shown here is derived from an EMBL/GenBank/DDBJ whole genome shotgun (WGS) entry which is preliminary data.</text>
</comment>
<keyword evidence="4" id="KW-1185">Reference proteome</keyword>
<name>A0A315VDS0_GAMAF</name>
<dbReference type="GO" id="GO:0004843">
    <property type="term" value="F:cysteine-type deubiquitinase activity"/>
    <property type="evidence" value="ECO:0007669"/>
    <property type="project" value="InterPro"/>
</dbReference>
<protein>
    <recommendedName>
        <fullName evidence="2">USP domain-containing protein</fullName>
    </recommendedName>
</protein>
<feature type="domain" description="USP" evidence="2">
    <location>
        <begin position="171"/>
        <end position="472"/>
    </location>
</feature>
<dbReference type="InterPro" id="IPR028889">
    <property type="entry name" value="USP"/>
</dbReference>